<organism evidence="2 3">
    <name type="scientific">Glycomyces tritici</name>
    <dbReference type="NCBI Taxonomy" id="2665176"/>
    <lineage>
        <taxon>Bacteria</taxon>
        <taxon>Bacillati</taxon>
        <taxon>Actinomycetota</taxon>
        <taxon>Actinomycetes</taxon>
        <taxon>Glycomycetales</taxon>
        <taxon>Glycomycetaceae</taxon>
        <taxon>Glycomyces</taxon>
    </lineage>
</organism>
<name>A0ABT7YL67_9ACTN</name>
<feature type="transmembrane region" description="Helical" evidence="1">
    <location>
        <begin position="97"/>
        <end position="119"/>
    </location>
</feature>
<protein>
    <submittedName>
        <fullName evidence="2">Uncharacterized protein</fullName>
    </submittedName>
</protein>
<dbReference type="RefSeq" id="WP_289956096.1">
    <property type="nucleotide sequence ID" value="NZ_JAUEMJ010000002.1"/>
</dbReference>
<sequence length="128" mass="13489">MAVILALTLLGLLALLWLSPTVDYWSEIGYYIESGQDPVYPLGVAILYTLATTAAAVAFFGYLKRRFWGRVTGIVVGGVGLLGTIATLGSVDATAGIVVLGLFAAVIGLLCTAQANAWCPRPSRRART</sequence>
<comment type="caution">
    <text evidence="2">The sequence shown here is derived from an EMBL/GenBank/DDBJ whole genome shotgun (WGS) entry which is preliminary data.</text>
</comment>
<keyword evidence="1" id="KW-0472">Membrane</keyword>
<gene>
    <name evidence="2" type="ORF">QWI33_06575</name>
</gene>
<evidence type="ECO:0000313" key="2">
    <source>
        <dbReference type="EMBL" id="MDN3239382.1"/>
    </source>
</evidence>
<dbReference type="EMBL" id="JAUEMJ010000002">
    <property type="protein sequence ID" value="MDN3239382.1"/>
    <property type="molecule type" value="Genomic_DNA"/>
</dbReference>
<evidence type="ECO:0000313" key="3">
    <source>
        <dbReference type="Proteomes" id="UP001171902"/>
    </source>
</evidence>
<feature type="transmembrane region" description="Helical" evidence="1">
    <location>
        <begin position="42"/>
        <end position="63"/>
    </location>
</feature>
<dbReference type="Proteomes" id="UP001171902">
    <property type="component" value="Unassembled WGS sequence"/>
</dbReference>
<keyword evidence="1" id="KW-0812">Transmembrane</keyword>
<keyword evidence="3" id="KW-1185">Reference proteome</keyword>
<reference evidence="2" key="1">
    <citation type="submission" date="2023-06" db="EMBL/GenBank/DDBJ databases">
        <title>Gycomyces niveus sp.nov., a novel actinomycete isolated from soil in Shouguang.</title>
        <authorList>
            <person name="Yang X."/>
            <person name="Zhao J."/>
        </authorList>
    </citation>
    <scope>NUCLEOTIDE SEQUENCE</scope>
    <source>
        <strain evidence="2">NEAU C2</strain>
    </source>
</reference>
<evidence type="ECO:0000256" key="1">
    <source>
        <dbReference type="SAM" id="Phobius"/>
    </source>
</evidence>
<feature type="transmembrane region" description="Helical" evidence="1">
    <location>
        <begin position="70"/>
        <end position="91"/>
    </location>
</feature>
<keyword evidence="1" id="KW-1133">Transmembrane helix</keyword>
<proteinExistence type="predicted"/>
<accession>A0ABT7YL67</accession>